<dbReference type="PROSITE" id="PS51278">
    <property type="entry name" value="GATASE_TYPE_2"/>
    <property type="match status" value="1"/>
</dbReference>
<keyword evidence="5 10" id="KW-0963">Cytoplasm</keyword>
<evidence type="ECO:0000259" key="11">
    <source>
        <dbReference type="PROSITE" id="PS51278"/>
    </source>
</evidence>
<dbReference type="Pfam" id="PF13522">
    <property type="entry name" value="GATase_6"/>
    <property type="match status" value="1"/>
</dbReference>
<dbReference type="GO" id="GO:0004360">
    <property type="term" value="F:glutamine-fructose-6-phosphate transaminase (isomerizing) activity"/>
    <property type="evidence" value="ECO:0007669"/>
    <property type="project" value="UniProtKB-UniRule"/>
</dbReference>
<dbReference type="PROSITE" id="PS51464">
    <property type="entry name" value="SIS"/>
    <property type="match status" value="2"/>
</dbReference>
<dbReference type="GO" id="GO:0005829">
    <property type="term" value="C:cytosol"/>
    <property type="evidence" value="ECO:0007669"/>
    <property type="project" value="TreeGrafter"/>
</dbReference>
<comment type="caution">
    <text evidence="13">The sequence shown here is derived from an EMBL/GenBank/DDBJ whole genome shotgun (WGS) entry which is preliminary data.</text>
</comment>
<dbReference type="InterPro" id="IPR035490">
    <property type="entry name" value="GlmS/FrlB_SIS"/>
</dbReference>
<dbReference type="FunFam" id="3.40.50.10490:FF:000002">
    <property type="entry name" value="Glutamine--fructose-6-phosphate aminotransferase [isomerizing]"/>
    <property type="match status" value="1"/>
</dbReference>
<evidence type="ECO:0000256" key="1">
    <source>
        <dbReference type="ARBA" id="ARBA00001031"/>
    </source>
</evidence>
<dbReference type="Pfam" id="PF01380">
    <property type="entry name" value="SIS"/>
    <property type="match status" value="2"/>
</dbReference>
<dbReference type="PANTHER" id="PTHR10937">
    <property type="entry name" value="GLUCOSAMINE--FRUCTOSE-6-PHOSPHATE AMINOTRANSFERASE, ISOMERIZING"/>
    <property type="match status" value="1"/>
</dbReference>
<dbReference type="EC" id="2.6.1.16" evidence="3 10"/>
<dbReference type="NCBIfam" id="TIGR01135">
    <property type="entry name" value="glmS"/>
    <property type="match status" value="1"/>
</dbReference>
<accession>A0A7W6H2J3</accession>
<dbReference type="GO" id="GO:0097367">
    <property type="term" value="F:carbohydrate derivative binding"/>
    <property type="evidence" value="ECO:0007669"/>
    <property type="project" value="InterPro"/>
</dbReference>
<dbReference type="CDD" id="cd00714">
    <property type="entry name" value="GFAT"/>
    <property type="match status" value="1"/>
</dbReference>
<dbReference type="GO" id="GO:0006002">
    <property type="term" value="P:fructose 6-phosphate metabolic process"/>
    <property type="evidence" value="ECO:0007669"/>
    <property type="project" value="TreeGrafter"/>
</dbReference>
<dbReference type="RefSeq" id="WP_184568081.1">
    <property type="nucleotide sequence ID" value="NZ_JACIEI010000021.1"/>
</dbReference>
<feature type="domain" description="SIS" evidence="12">
    <location>
        <begin position="288"/>
        <end position="429"/>
    </location>
</feature>
<comment type="function">
    <text evidence="10">Catalyzes the first step in hexosamine metabolism, converting fructose-6P into glucosamine-6P using glutamine as a nitrogen source.</text>
</comment>
<dbReference type="GO" id="GO:0005975">
    <property type="term" value="P:carbohydrate metabolic process"/>
    <property type="evidence" value="ECO:0007669"/>
    <property type="project" value="UniProtKB-UniRule"/>
</dbReference>
<keyword evidence="8" id="KW-0677">Repeat</keyword>
<evidence type="ECO:0000256" key="3">
    <source>
        <dbReference type="ARBA" id="ARBA00012916"/>
    </source>
</evidence>
<dbReference type="NCBIfam" id="NF001484">
    <property type="entry name" value="PRK00331.1"/>
    <property type="match status" value="1"/>
</dbReference>
<gene>
    <name evidence="10" type="primary">glmS</name>
    <name evidence="13" type="ORF">GGR95_003534</name>
</gene>
<dbReference type="GO" id="GO:0006487">
    <property type="term" value="P:protein N-linked glycosylation"/>
    <property type="evidence" value="ECO:0007669"/>
    <property type="project" value="TreeGrafter"/>
</dbReference>
<dbReference type="Gene3D" id="3.60.20.10">
    <property type="entry name" value="Glutamine Phosphoribosylpyrophosphate, subunit 1, domain 1"/>
    <property type="match status" value="1"/>
</dbReference>
<keyword evidence="9" id="KW-0315">Glutamine amidotransferase</keyword>
<keyword evidence="14" id="KW-1185">Reference proteome</keyword>
<evidence type="ECO:0000256" key="10">
    <source>
        <dbReference type="HAMAP-Rule" id="MF_00164"/>
    </source>
</evidence>
<dbReference type="PANTHER" id="PTHR10937:SF0">
    <property type="entry name" value="GLUTAMINE--FRUCTOSE-6-PHOSPHATE TRANSAMINASE (ISOMERIZING)"/>
    <property type="match status" value="1"/>
</dbReference>
<evidence type="ECO:0000313" key="14">
    <source>
        <dbReference type="Proteomes" id="UP000530268"/>
    </source>
</evidence>
<dbReference type="FunFam" id="3.60.20.10:FF:000006">
    <property type="entry name" value="Glutamine--fructose-6-phosphate aminotransferase [isomerizing]"/>
    <property type="match status" value="1"/>
</dbReference>
<protein>
    <recommendedName>
        <fullName evidence="4 10">Glutamine--fructose-6-phosphate aminotransferase [isomerizing]</fullName>
        <ecNumber evidence="3 10">2.6.1.16</ecNumber>
    </recommendedName>
    <alternativeName>
        <fullName evidence="10">D-fructose-6-phosphate amidotransferase</fullName>
    </alternativeName>
    <alternativeName>
        <fullName evidence="10">GFAT</fullName>
    </alternativeName>
    <alternativeName>
        <fullName evidence="10">Glucosamine-6-phosphate synthase</fullName>
    </alternativeName>
    <alternativeName>
        <fullName evidence="10">Hexosephosphate aminotransferase</fullName>
    </alternativeName>
    <alternativeName>
        <fullName evidence="10">L-glutamine--D-fructose-6-phosphate amidotransferase</fullName>
    </alternativeName>
</protein>
<keyword evidence="7 10" id="KW-0808">Transferase</keyword>
<name>A0A7W6H2J3_9RHOB</name>
<comment type="catalytic activity">
    <reaction evidence="1 10">
        <text>D-fructose 6-phosphate + L-glutamine = D-glucosamine 6-phosphate + L-glutamate</text>
        <dbReference type="Rhea" id="RHEA:13237"/>
        <dbReference type="ChEBI" id="CHEBI:29985"/>
        <dbReference type="ChEBI" id="CHEBI:58359"/>
        <dbReference type="ChEBI" id="CHEBI:58725"/>
        <dbReference type="ChEBI" id="CHEBI:61527"/>
        <dbReference type="EC" id="2.6.1.16"/>
    </reaction>
</comment>
<dbReference type="CDD" id="cd05009">
    <property type="entry name" value="SIS_GlmS_GlmD_2"/>
    <property type="match status" value="1"/>
</dbReference>
<dbReference type="AlphaFoldDB" id="A0A7W6H2J3"/>
<dbReference type="Gene3D" id="3.40.50.10490">
    <property type="entry name" value="Glucose-6-phosphate isomerase like protein, domain 1"/>
    <property type="match status" value="2"/>
</dbReference>
<evidence type="ECO:0000256" key="9">
    <source>
        <dbReference type="ARBA" id="ARBA00022962"/>
    </source>
</evidence>
<dbReference type="InterPro" id="IPR029055">
    <property type="entry name" value="Ntn_hydrolases_N"/>
</dbReference>
<dbReference type="InterPro" id="IPR047084">
    <property type="entry name" value="GFAT_N"/>
</dbReference>
<dbReference type="InterPro" id="IPR001347">
    <property type="entry name" value="SIS_dom"/>
</dbReference>
<dbReference type="InterPro" id="IPR046348">
    <property type="entry name" value="SIS_dom_sf"/>
</dbReference>
<evidence type="ECO:0000256" key="5">
    <source>
        <dbReference type="ARBA" id="ARBA00022490"/>
    </source>
</evidence>
<dbReference type="SUPFAM" id="SSF53697">
    <property type="entry name" value="SIS domain"/>
    <property type="match status" value="1"/>
</dbReference>
<feature type="initiator methionine" description="Removed" evidence="10">
    <location>
        <position position="1"/>
    </location>
</feature>
<comment type="subunit">
    <text evidence="10">Homodimer.</text>
</comment>
<evidence type="ECO:0000313" key="13">
    <source>
        <dbReference type="EMBL" id="MBB3995868.1"/>
    </source>
</evidence>
<proteinExistence type="inferred from homology"/>
<feature type="domain" description="Glutamine amidotransferase type-2" evidence="11">
    <location>
        <begin position="2"/>
        <end position="221"/>
    </location>
</feature>
<dbReference type="EMBL" id="JACIEI010000021">
    <property type="protein sequence ID" value="MBB3995868.1"/>
    <property type="molecule type" value="Genomic_DNA"/>
</dbReference>
<dbReference type="InterPro" id="IPR017932">
    <property type="entry name" value="GATase_2_dom"/>
</dbReference>
<evidence type="ECO:0000256" key="7">
    <source>
        <dbReference type="ARBA" id="ARBA00022679"/>
    </source>
</evidence>
<dbReference type="InterPro" id="IPR005855">
    <property type="entry name" value="GFAT"/>
</dbReference>
<dbReference type="SUPFAM" id="SSF56235">
    <property type="entry name" value="N-terminal nucleophile aminohydrolases (Ntn hydrolases)"/>
    <property type="match status" value="1"/>
</dbReference>
<reference evidence="13 14" key="1">
    <citation type="submission" date="2020-08" db="EMBL/GenBank/DDBJ databases">
        <title>Genomic Encyclopedia of Type Strains, Phase IV (KMG-IV): sequencing the most valuable type-strain genomes for metagenomic binning, comparative biology and taxonomic classification.</title>
        <authorList>
            <person name="Goeker M."/>
        </authorList>
    </citation>
    <scope>NUCLEOTIDE SEQUENCE [LARGE SCALE GENOMIC DNA]</scope>
    <source>
        <strain evidence="13 14">DSM 102234</strain>
    </source>
</reference>
<sequence>MCGIVGIVGKHQAAPILVDGLRRLEYRGYDSAGIATVDASTGAGRLDRRRALGKLVNLADLLVHEPLTGTSGIGHTRWATHGAATTVNAHPHARGRVAVVHNGIIENYRSLREELAAHQIVPETQTDTETVAMLCNWFLDQGHSAEEAAKATIAKLEGAYALAFLFEGQVDLMIAARKGSPLAVGWGDGEMFIGSDALALASMTSEVTYLEEGDIAVLTRAGATFYTAEGETVERARKTVEIDINSVDKGGYKHFMAKEIAEQPRVLSAAADYYLGGRDTADRMGRELLESIDFSNVDRLVMVACGTAALACHTAKYWFEQIARLPVEVDIASEYRYREPPLSDRTVALFVSQSGETADTLAALRYCAGKARKIVSVVNVATSSIARESDVALPILAGTEIGVASTKAFTCQLTVLATMAITAARQRGHLDAAAETKLCEQLMAVPRLVGQALTCEEEVKKIASHLGHVSDALFLGRGAMYPLALEGALKLKEISYIHAEGYASGELKHGPIALVDDKLPVVVLAPSDALFDKSVSNMQEVMARGGKIIMVSDQAGLSEGGEGVWKTIEMPTIEGPFAAITYAVPMQLLSYHTAIEKGTDVDQPRNLAKSVTVE</sequence>
<feature type="domain" description="SIS" evidence="12">
    <location>
        <begin position="462"/>
        <end position="604"/>
    </location>
</feature>
<dbReference type="FunFam" id="3.40.50.10490:FF:000001">
    <property type="entry name" value="Glutamine--fructose-6-phosphate aminotransferase [isomerizing]"/>
    <property type="match status" value="1"/>
</dbReference>
<dbReference type="CDD" id="cd05008">
    <property type="entry name" value="SIS_GlmS_GlmD_1"/>
    <property type="match status" value="1"/>
</dbReference>
<keyword evidence="6 10" id="KW-0032">Aminotransferase</keyword>
<feature type="active site" description="For Fru-6P isomerization activity" evidence="10">
    <location>
        <position position="609"/>
    </location>
</feature>
<comment type="subcellular location">
    <subcellularLocation>
        <location evidence="2 10">Cytoplasm</location>
    </subcellularLocation>
</comment>
<organism evidence="13 14">
    <name type="scientific">Sulfitobacter undariae</name>
    <dbReference type="NCBI Taxonomy" id="1563671"/>
    <lineage>
        <taxon>Bacteria</taxon>
        <taxon>Pseudomonadati</taxon>
        <taxon>Pseudomonadota</taxon>
        <taxon>Alphaproteobacteria</taxon>
        <taxon>Rhodobacterales</taxon>
        <taxon>Roseobacteraceae</taxon>
        <taxon>Sulfitobacter</taxon>
    </lineage>
</organism>
<feature type="active site" description="Nucleophile; for GATase activity" evidence="10">
    <location>
        <position position="2"/>
    </location>
</feature>
<evidence type="ECO:0000256" key="6">
    <source>
        <dbReference type="ARBA" id="ARBA00022576"/>
    </source>
</evidence>
<dbReference type="HAMAP" id="MF_00164">
    <property type="entry name" value="GlmS"/>
    <property type="match status" value="1"/>
</dbReference>
<evidence type="ECO:0000259" key="12">
    <source>
        <dbReference type="PROSITE" id="PS51464"/>
    </source>
</evidence>
<dbReference type="GO" id="GO:0006047">
    <property type="term" value="P:UDP-N-acetylglucosamine metabolic process"/>
    <property type="evidence" value="ECO:0007669"/>
    <property type="project" value="TreeGrafter"/>
</dbReference>
<dbReference type="Proteomes" id="UP000530268">
    <property type="component" value="Unassembled WGS sequence"/>
</dbReference>
<evidence type="ECO:0000256" key="4">
    <source>
        <dbReference type="ARBA" id="ARBA00016090"/>
    </source>
</evidence>
<evidence type="ECO:0000256" key="2">
    <source>
        <dbReference type="ARBA" id="ARBA00004496"/>
    </source>
</evidence>
<evidence type="ECO:0000256" key="8">
    <source>
        <dbReference type="ARBA" id="ARBA00022737"/>
    </source>
</evidence>
<dbReference type="InterPro" id="IPR035466">
    <property type="entry name" value="GlmS/AgaS_SIS"/>
</dbReference>
<dbReference type="GO" id="GO:0046349">
    <property type="term" value="P:amino sugar biosynthetic process"/>
    <property type="evidence" value="ECO:0007669"/>
    <property type="project" value="UniProtKB-ARBA"/>
</dbReference>